<evidence type="ECO:0000313" key="1">
    <source>
        <dbReference type="EMBL" id="GGP01751.1"/>
    </source>
</evidence>
<reference evidence="1" key="2">
    <citation type="submission" date="2020-09" db="EMBL/GenBank/DDBJ databases">
        <authorList>
            <person name="Sun Q."/>
            <person name="Zhou Y."/>
        </authorList>
    </citation>
    <scope>NUCLEOTIDE SEQUENCE</scope>
    <source>
        <strain evidence="1">CGMCC 4.7430</strain>
    </source>
</reference>
<accession>A0A917ZZL6</accession>
<proteinExistence type="predicted"/>
<organism evidence="1 2">
    <name type="scientific">Nonomuraea glycinis</name>
    <dbReference type="NCBI Taxonomy" id="2047744"/>
    <lineage>
        <taxon>Bacteria</taxon>
        <taxon>Bacillati</taxon>
        <taxon>Actinomycetota</taxon>
        <taxon>Actinomycetes</taxon>
        <taxon>Streptosporangiales</taxon>
        <taxon>Streptosporangiaceae</taxon>
        <taxon>Nonomuraea</taxon>
    </lineage>
</organism>
<keyword evidence="2" id="KW-1185">Reference proteome</keyword>
<dbReference type="AlphaFoldDB" id="A0A917ZZL6"/>
<evidence type="ECO:0000313" key="2">
    <source>
        <dbReference type="Proteomes" id="UP000660745"/>
    </source>
</evidence>
<gene>
    <name evidence="1" type="ORF">GCM10012278_06240</name>
</gene>
<comment type="caution">
    <text evidence="1">The sequence shown here is derived from an EMBL/GenBank/DDBJ whole genome shotgun (WGS) entry which is preliminary data.</text>
</comment>
<reference evidence="1" key="1">
    <citation type="journal article" date="2014" name="Int. J. Syst. Evol. Microbiol.">
        <title>Complete genome sequence of Corynebacterium casei LMG S-19264T (=DSM 44701T), isolated from a smear-ripened cheese.</title>
        <authorList>
            <consortium name="US DOE Joint Genome Institute (JGI-PGF)"/>
            <person name="Walter F."/>
            <person name="Albersmeier A."/>
            <person name="Kalinowski J."/>
            <person name="Ruckert C."/>
        </authorList>
    </citation>
    <scope>NUCLEOTIDE SEQUENCE</scope>
    <source>
        <strain evidence="1">CGMCC 4.7430</strain>
    </source>
</reference>
<dbReference type="EMBL" id="BMNK01000001">
    <property type="protein sequence ID" value="GGP01751.1"/>
    <property type="molecule type" value="Genomic_DNA"/>
</dbReference>
<dbReference type="Proteomes" id="UP000660745">
    <property type="component" value="Unassembled WGS sequence"/>
</dbReference>
<name>A0A917ZZL6_9ACTN</name>
<dbReference type="RefSeq" id="WP_189136898.1">
    <property type="nucleotide sequence ID" value="NZ_BMNK01000001.1"/>
</dbReference>
<protein>
    <submittedName>
        <fullName evidence="1">Uncharacterized protein</fullName>
    </submittedName>
</protein>
<sequence length="54" mass="5701">MSEDGIPGESSLDTPVDWSQFPELVRATTFGGDIDAYLTDIGVDPSVLSGDDIV</sequence>